<dbReference type="InterPro" id="IPR046347">
    <property type="entry name" value="bZIP_sf"/>
</dbReference>
<keyword evidence="6" id="KW-1185">Reference proteome</keyword>
<comment type="caution">
    <text evidence="5">The sequence shown here is derived from an EMBL/GenBank/DDBJ whole genome shotgun (WGS) entry which is preliminary data.</text>
</comment>
<feature type="compositionally biased region" description="Basic and acidic residues" evidence="3">
    <location>
        <begin position="14"/>
        <end position="23"/>
    </location>
</feature>
<dbReference type="GO" id="GO:0090575">
    <property type="term" value="C:RNA polymerase II transcription regulator complex"/>
    <property type="evidence" value="ECO:0007669"/>
    <property type="project" value="TreeGrafter"/>
</dbReference>
<evidence type="ECO:0000259" key="4">
    <source>
        <dbReference type="SMART" id="SM00338"/>
    </source>
</evidence>
<name>A0A9P5HSJ1_9HYPO</name>
<dbReference type="GO" id="GO:0001228">
    <property type="term" value="F:DNA-binding transcription activator activity, RNA polymerase II-specific"/>
    <property type="evidence" value="ECO:0007669"/>
    <property type="project" value="TreeGrafter"/>
</dbReference>
<accession>A0A9P5HSJ1</accession>
<dbReference type="OrthoDB" id="2590011at2759"/>
<evidence type="ECO:0000256" key="2">
    <source>
        <dbReference type="ARBA" id="ARBA00023242"/>
    </source>
</evidence>
<dbReference type="SUPFAM" id="SSF57959">
    <property type="entry name" value="Leucine zipper domain"/>
    <property type="match status" value="1"/>
</dbReference>
<dbReference type="InterPro" id="IPR050936">
    <property type="entry name" value="AP-1-like"/>
</dbReference>
<feature type="compositionally biased region" description="Polar residues" evidence="3">
    <location>
        <begin position="138"/>
        <end position="149"/>
    </location>
</feature>
<sequence>MSPPIFRIFNPTAPKEDPAEKRRAQLRQAQQSYRKRKSRYAKGLEEDLALSKAHEANLVLQNEKLNNCVQALLEILAVNGIAVPDGSCLDIPDFQGINSRQEASYLFPTDGTGGDGRNVRCNASPEGVHLHQRPAKYTTSALQLASPESLSEYDLQDGRKAPQHQTSNASQADEWPQFTQPLDMAPSPPIRSLAWDMFTEIPNSPRSPLAML</sequence>
<organism evidence="5 6">
    <name type="scientific">Cylindrodendrum hubeiense</name>
    <dbReference type="NCBI Taxonomy" id="595255"/>
    <lineage>
        <taxon>Eukaryota</taxon>
        <taxon>Fungi</taxon>
        <taxon>Dikarya</taxon>
        <taxon>Ascomycota</taxon>
        <taxon>Pezizomycotina</taxon>
        <taxon>Sordariomycetes</taxon>
        <taxon>Hypocreomycetidae</taxon>
        <taxon>Hypocreales</taxon>
        <taxon>Nectriaceae</taxon>
        <taxon>Cylindrodendrum</taxon>
    </lineage>
</organism>
<feature type="region of interest" description="Disordered" evidence="3">
    <location>
        <begin position="1"/>
        <end position="38"/>
    </location>
</feature>
<proteinExistence type="predicted"/>
<keyword evidence="2" id="KW-0539">Nucleus</keyword>
<evidence type="ECO:0000313" key="6">
    <source>
        <dbReference type="Proteomes" id="UP000722485"/>
    </source>
</evidence>
<dbReference type="InterPro" id="IPR004827">
    <property type="entry name" value="bZIP"/>
</dbReference>
<dbReference type="EMBL" id="JAANBB010000002">
    <property type="protein sequence ID" value="KAF7557963.1"/>
    <property type="molecule type" value="Genomic_DNA"/>
</dbReference>
<reference evidence="5" key="1">
    <citation type="submission" date="2020-03" db="EMBL/GenBank/DDBJ databases">
        <title>Draft Genome Sequence of Cylindrodendrum hubeiense.</title>
        <authorList>
            <person name="Buettner E."/>
            <person name="Kellner H."/>
        </authorList>
    </citation>
    <scope>NUCLEOTIDE SEQUENCE</scope>
    <source>
        <strain evidence="5">IHI 201604</strain>
    </source>
</reference>
<evidence type="ECO:0000313" key="5">
    <source>
        <dbReference type="EMBL" id="KAF7557963.1"/>
    </source>
</evidence>
<dbReference type="CDD" id="cd14688">
    <property type="entry name" value="bZIP_YAP"/>
    <property type="match status" value="1"/>
</dbReference>
<dbReference type="PANTHER" id="PTHR40621:SF6">
    <property type="entry name" value="AP-1-LIKE TRANSCRIPTION FACTOR YAP1-RELATED"/>
    <property type="match status" value="1"/>
</dbReference>
<feature type="domain" description="BZIP" evidence="4">
    <location>
        <begin position="14"/>
        <end position="78"/>
    </location>
</feature>
<dbReference type="Gene3D" id="1.20.5.170">
    <property type="match status" value="1"/>
</dbReference>
<evidence type="ECO:0000256" key="1">
    <source>
        <dbReference type="ARBA" id="ARBA00004123"/>
    </source>
</evidence>
<feature type="region of interest" description="Disordered" evidence="3">
    <location>
        <begin position="138"/>
        <end position="187"/>
    </location>
</feature>
<dbReference type="GO" id="GO:0000976">
    <property type="term" value="F:transcription cis-regulatory region binding"/>
    <property type="evidence" value="ECO:0007669"/>
    <property type="project" value="InterPro"/>
</dbReference>
<evidence type="ECO:0000256" key="3">
    <source>
        <dbReference type="SAM" id="MobiDB-lite"/>
    </source>
</evidence>
<comment type="subcellular location">
    <subcellularLocation>
        <location evidence="1">Nucleus</location>
    </subcellularLocation>
</comment>
<dbReference type="SMART" id="SM00338">
    <property type="entry name" value="BRLZ"/>
    <property type="match status" value="1"/>
</dbReference>
<gene>
    <name evidence="5" type="ORF">G7Z17_g246</name>
</gene>
<dbReference type="AlphaFoldDB" id="A0A9P5HSJ1"/>
<protein>
    <recommendedName>
        <fullName evidence="4">BZIP domain-containing protein</fullName>
    </recommendedName>
</protein>
<dbReference type="Proteomes" id="UP000722485">
    <property type="component" value="Unassembled WGS sequence"/>
</dbReference>
<dbReference type="PANTHER" id="PTHR40621">
    <property type="entry name" value="TRANSCRIPTION FACTOR KAPC-RELATED"/>
    <property type="match status" value="1"/>
</dbReference>